<feature type="compositionally biased region" description="Low complexity" evidence="3">
    <location>
        <begin position="71"/>
        <end position="88"/>
    </location>
</feature>
<dbReference type="Pfam" id="PF06244">
    <property type="entry name" value="Ccdc124"/>
    <property type="match status" value="1"/>
</dbReference>
<organism evidence="6 7">
    <name type="scientific">Vanrija albida</name>
    <dbReference type="NCBI Taxonomy" id="181172"/>
    <lineage>
        <taxon>Eukaryota</taxon>
        <taxon>Fungi</taxon>
        <taxon>Dikarya</taxon>
        <taxon>Basidiomycota</taxon>
        <taxon>Agaricomycotina</taxon>
        <taxon>Tremellomycetes</taxon>
        <taxon>Trichosporonales</taxon>
        <taxon>Trichosporonaceae</taxon>
        <taxon>Vanrija</taxon>
    </lineage>
</organism>
<dbReference type="GeneID" id="95981442"/>
<dbReference type="Pfam" id="PF22048">
    <property type="entry name" value="LSO1_2-like"/>
    <property type="match status" value="1"/>
</dbReference>
<dbReference type="Proteomes" id="UP001565368">
    <property type="component" value="Unassembled WGS sequence"/>
</dbReference>
<evidence type="ECO:0000259" key="5">
    <source>
        <dbReference type="Pfam" id="PF22048"/>
    </source>
</evidence>
<evidence type="ECO:0000256" key="3">
    <source>
        <dbReference type="SAM" id="MobiDB-lite"/>
    </source>
</evidence>
<comment type="similarity">
    <text evidence="1">Belongs to the CCDC124 family.</text>
</comment>
<evidence type="ECO:0000256" key="1">
    <source>
        <dbReference type="ARBA" id="ARBA00008296"/>
    </source>
</evidence>
<dbReference type="PANTHER" id="PTHR21680:SF0">
    <property type="entry name" value="COILED-COIL DOMAIN-CONTAINING PROTEIN 124"/>
    <property type="match status" value="1"/>
</dbReference>
<feature type="domain" description="Coiled-coil" evidence="4">
    <location>
        <begin position="125"/>
        <end position="220"/>
    </location>
</feature>
<comment type="caution">
    <text evidence="6">The sequence shown here is derived from an EMBL/GenBank/DDBJ whole genome shotgun (WGS) entry which is preliminary data.</text>
</comment>
<accession>A0ABR3QDQ4</accession>
<reference evidence="6 7" key="1">
    <citation type="submission" date="2023-08" db="EMBL/GenBank/DDBJ databases">
        <title>Annotated Genome Sequence of Vanrija albida AlHP1.</title>
        <authorList>
            <person name="Herzog R."/>
        </authorList>
    </citation>
    <scope>NUCLEOTIDE SEQUENCE [LARGE SCALE GENOMIC DNA]</scope>
    <source>
        <strain evidence="6 7">AlHP1</strain>
    </source>
</reference>
<sequence>MPPNKGGNSKKEAGRARKADAEAAKVDAANKAKEAKEADKWKTGAKGTSKAELEAAKKAEIAAKKAERDAALAAEEAAAPTKKAAPKAGAKKKDAFVKSSGIAAAFKTDDPLGLRRDDERAVPELSAVGVDEMLEALELANAKTDADAVGAKAGLIERHPERRFKAAFKAYVDAELPKLKEDVSPPTCRAHTQHPGLRQNQMQEILYKQFQKSPDNPFNQVSVAYNASKEERVDMLNATTRAREAKYRVDQD</sequence>
<feature type="region of interest" description="Disordered" evidence="3">
    <location>
        <begin position="1"/>
        <end position="53"/>
    </location>
</feature>
<evidence type="ECO:0000259" key="4">
    <source>
        <dbReference type="Pfam" id="PF06244"/>
    </source>
</evidence>
<feature type="domain" description="LSO1/LSO2" evidence="5">
    <location>
        <begin position="9"/>
        <end position="76"/>
    </location>
</feature>
<proteinExistence type="inferred from homology"/>
<keyword evidence="2" id="KW-0175">Coiled coil</keyword>
<dbReference type="RefSeq" id="XP_069212596.1">
    <property type="nucleotide sequence ID" value="XM_069349052.1"/>
</dbReference>
<protein>
    <recommendedName>
        <fullName evidence="8">DUF1014-domain-containing protein</fullName>
    </recommendedName>
</protein>
<name>A0ABR3QDQ4_9TREE</name>
<dbReference type="InterPro" id="IPR054414">
    <property type="entry name" value="Ccdc124/Oxs1_C"/>
</dbReference>
<evidence type="ECO:0000313" key="6">
    <source>
        <dbReference type="EMBL" id="KAL1412652.1"/>
    </source>
</evidence>
<feature type="compositionally biased region" description="Basic and acidic residues" evidence="3">
    <location>
        <begin position="9"/>
        <end position="42"/>
    </location>
</feature>
<keyword evidence="7" id="KW-1185">Reference proteome</keyword>
<dbReference type="EMBL" id="JBBXJM010000001">
    <property type="protein sequence ID" value="KAL1412652.1"/>
    <property type="molecule type" value="Genomic_DNA"/>
</dbReference>
<gene>
    <name evidence="6" type="ORF">Q8F55_000399</name>
</gene>
<dbReference type="InterPro" id="IPR010422">
    <property type="entry name" value="Ccdc124/Oxs1"/>
</dbReference>
<dbReference type="InterPro" id="IPR054413">
    <property type="entry name" value="LSO1/2"/>
</dbReference>
<evidence type="ECO:0000256" key="2">
    <source>
        <dbReference type="ARBA" id="ARBA00023054"/>
    </source>
</evidence>
<dbReference type="PANTHER" id="PTHR21680">
    <property type="entry name" value="COILED-COIL DOMAIN-CONTAINING PROTEIN 124"/>
    <property type="match status" value="1"/>
</dbReference>
<evidence type="ECO:0000313" key="7">
    <source>
        <dbReference type="Proteomes" id="UP001565368"/>
    </source>
</evidence>
<feature type="region of interest" description="Disordered" evidence="3">
    <location>
        <begin position="66"/>
        <end position="92"/>
    </location>
</feature>
<evidence type="ECO:0008006" key="8">
    <source>
        <dbReference type="Google" id="ProtNLM"/>
    </source>
</evidence>